<dbReference type="PATRIC" id="fig|1423804.4.peg.92"/>
<dbReference type="Proteomes" id="UP000051442">
    <property type="component" value="Unassembled WGS sequence"/>
</dbReference>
<evidence type="ECO:0000313" key="2">
    <source>
        <dbReference type="Proteomes" id="UP000051442"/>
    </source>
</evidence>
<dbReference type="EMBL" id="AYZM01000055">
    <property type="protein sequence ID" value="KRN25976.1"/>
    <property type="molecule type" value="Genomic_DNA"/>
</dbReference>
<name>A0A0R2FC41_9LACO</name>
<dbReference type="AlphaFoldDB" id="A0A0R2FC41"/>
<proteinExistence type="predicted"/>
<accession>A0A0R2FC41</accession>
<keyword evidence="2" id="KW-1185">Reference proteome</keyword>
<organism evidence="1 2">
    <name type="scientific">Secundilactobacillus similis DSM 23365 = JCM 2765</name>
    <dbReference type="NCBI Taxonomy" id="1423804"/>
    <lineage>
        <taxon>Bacteria</taxon>
        <taxon>Bacillati</taxon>
        <taxon>Bacillota</taxon>
        <taxon>Bacilli</taxon>
        <taxon>Lactobacillales</taxon>
        <taxon>Lactobacillaceae</taxon>
        <taxon>Secundilactobacillus</taxon>
    </lineage>
</organism>
<evidence type="ECO:0000313" key="1">
    <source>
        <dbReference type="EMBL" id="KRN25976.1"/>
    </source>
</evidence>
<gene>
    <name evidence="1" type="ORF">FD14_GL000082</name>
</gene>
<protein>
    <submittedName>
        <fullName evidence="1">Uncharacterized protein</fullName>
    </submittedName>
</protein>
<reference evidence="1 2" key="1">
    <citation type="journal article" date="2015" name="Genome Announc.">
        <title>Expanding the biotechnology potential of lactobacilli through comparative genomics of 213 strains and associated genera.</title>
        <authorList>
            <person name="Sun Z."/>
            <person name="Harris H.M."/>
            <person name="McCann A."/>
            <person name="Guo C."/>
            <person name="Argimon S."/>
            <person name="Zhang W."/>
            <person name="Yang X."/>
            <person name="Jeffery I.B."/>
            <person name="Cooney J.C."/>
            <person name="Kagawa T.F."/>
            <person name="Liu W."/>
            <person name="Song Y."/>
            <person name="Salvetti E."/>
            <person name="Wrobel A."/>
            <person name="Rasinkangas P."/>
            <person name="Parkhill J."/>
            <person name="Rea M.C."/>
            <person name="O'Sullivan O."/>
            <person name="Ritari J."/>
            <person name="Douillard F.P."/>
            <person name="Paul Ross R."/>
            <person name="Yang R."/>
            <person name="Briner A.E."/>
            <person name="Felis G.E."/>
            <person name="de Vos W.M."/>
            <person name="Barrangou R."/>
            <person name="Klaenhammer T.R."/>
            <person name="Caufield P.W."/>
            <person name="Cui Y."/>
            <person name="Zhang H."/>
            <person name="O'Toole P.W."/>
        </authorList>
    </citation>
    <scope>NUCLEOTIDE SEQUENCE [LARGE SCALE GENOMIC DNA]</scope>
    <source>
        <strain evidence="1 2">DSM 23365</strain>
    </source>
</reference>
<dbReference type="STRING" id="1423804.FD14_GL000082"/>
<sequence length="168" mass="19390">MGLLIGGGAMIAATGTTAQAKTSLRYFPTALRRTWYHYEDGHYSRITFGYKHMRTTDYYDGSWHQYTTKIHVRNLNATHVSHHPSWMFATLLYAHKMHWVNLYGWNQGAGDGDFYGVKIRHYRGYRIRTLSIGGGASLWTSGHYYATRKVARNLGTHHFSGVLYYPDF</sequence>
<comment type="caution">
    <text evidence="1">The sequence shown here is derived from an EMBL/GenBank/DDBJ whole genome shotgun (WGS) entry which is preliminary data.</text>
</comment>